<feature type="transmembrane region" description="Helical" evidence="6">
    <location>
        <begin position="197"/>
        <end position="216"/>
    </location>
</feature>
<feature type="transmembrane region" description="Helical" evidence="6">
    <location>
        <begin position="246"/>
        <end position="268"/>
    </location>
</feature>
<organism evidence="8 9">
    <name type="scientific">Shewanella intestini</name>
    <dbReference type="NCBI Taxonomy" id="2017544"/>
    <lineage>
        <taxon>Bacteria</taxon>
        <taxon>Pseudomonadati</taxon>
        <taxon>Pseudomonadota</taxon>
        <taxon>Gammaproteobacteria</taxon>
        <taxon>Alteromonadales</taxon>
        <taxon>Shewanellaceae</taxon>
        <taxon>Shewanella</taxon>
    </lineage>
</organism>
<evidence type="ECO:0000259" key="7">
    <source>
        <dbReference type="Pfam" id="PF03553"/>
    </source>
</evidence>
<feature type="transmembrane region" description="Helical" evidence="6">
    <location>
        <begin position="111"/>
        <end position="134"/>
    </location>
</feature>
<evidence type="ECO:0000256" key="1">
    <source>
        <dbReference type="ARBA" id="ARBA00004651"/>
    </source>
</evidence>
<dbReference type="PANTHER" id="PTHR43478">
    <property type="entry name" value="NA+/H+ ANTIPORTER-RELATED"/>
    <property type="match status" value="1"/>
</dbReference>
<evidence type="ECO:0000256" key="6">
    <source>
        <dbReference type="SAM" id="Phobius"/>
    </source>
</evidence>
<feature type="transmembrane region" description="Helical" evidence="6">
    <location>
        <begin position="471"/>
        <end position="489"/>
    </location>
</feature>
<protein>
    <submittedName>
        <fullName evidence="8">Sodium:proton antiporter</fullName>
    </submittedName>
</protein>
<comment type="subcellular location">
    <subcellularLocation>
        <location evidence="1">Cell membrane</location>
        <topology evidence="1">Multi-pass membrane protein</topology>
    </subcellularLocation>
</comment>
<evidence type="ECO:0000256" key="3">
    <source>
        <dbReference type="ARBA" id="ARBA00022692"/>
    </source>
</evidence>
<feature type="transmembrane region" description="Helical" evidence="6">
    <location>
        <begin position="354"/>
        <end position="377"/>
    </location>
</feature>
<name>A0ABS5HZM7_9GAMM</name>
<keyword evidence="3 6" id="KW-0812">Transmembrane</keyword>
<keyword evidence="9" id="KW-1185">Reference proteome</keyword>
<keyword evidence="2" id="KW-1003">Cell membrane</keyword>
<dbReference type="EMBL" id="JAAIKR010000001">
    <property type="protein sequence ID" value="MBR9726565.1"/>
    <property type="molecule type" value="Genomic_DNA"/>
</dbReference>
<feature type="transmembrane region" description="Helical" evidence="6">
    <location>
        <begin position="169"/>
        <end position="185"/>
    </location>
</feature>
<feature type="transmembrane region" description="Helical" evidence="6">
    <location>
        <begin position="320"/>
        <end position="342"/>
    </location>
</feature>
<dbReference type="Pfam" id="PF03553">
    <property type="entry name" value="Na_H_antiporter"/>
    <property type="match status" value="1"/>
</dbReference>
<dbReference type="Proteomes" id="UP000811844">
    <property type="component" value="Unassembled WGS sequence"/>
</dbReference>
<keyword evidence="4 6" id="KW-1133">Transmembrane helix</keyword>
<gene>
    <name evidence="8" type="ORF">G3R48_00995</name>
</gene>
<comment type="caution">
    <text evidence="8">The sequence shown here is derived from an EMBL/GenBank/DDBJ whole genome shotgun (WGS) entry which is preliminary data.</text>
</comment>
<evidence type="ECO:0000313" key="9">
    <source>
        <dbReference type="Proteomes" id="UP000811844"/>
    </source>
</evidence>
<dbReference type="PANTHER" id="PTHR43478:SF3">
    <property type="entry name" value="LYSINE TRANSPORTER LYSW"/>
    <property type="match status" value="1"/>
</dbReference>
<keyword evidence="5 6" id="KW-0472">Membrane</keyword>
<sequence>MLEHILILLPLLLTLTLALIVRHTLLALSVGILSGSIIVNQFHLIDSGKYLVSAITEQFYAQGQWQAWHLNILAAMILLGVMTQLLTRGGAVKAFADWLYLRIKSDRQARLGVVVLGWIVFIDGIFSCLTVGHVCQPLSERYQLTKAQIAYLVDSNASPLCALLPFSSWGPYVMAILATITFLPTSPLEAFIQIATLNFYSITVLFLSLLVAWFGIGFSAKPTRKQAIKPNKQPVTKTDVATGNPWLLGIPMLSLLIGSIGFTLYSGITQSHSMQISQWLGAADIGNAMKNACLLATIITILMLKYGGRSSIALLKDMKSGVQVISFAVMILLCTWLIGAVINDLGVGKLLASWATLFLSQNMLVAGAFLLCALMAFTTGSSWGTFAIMIPLGAQIASAVDINLLLPVLSAVMSGSVFGDHCSPISDTSVLSATSSGCAPHEHVITQLPFALIAATSTLVGFQMINLHLPPIVALISTLILAGGLMALLQKRHLLSTKTLS</sequence>
<evidence type="ECO:0000256" key="4">
    <source>
        <dbReference type="ARBA" id="ARBA00022989"/>
    </source>
</evidence>
<accession>A0ABS5HZM7</accession>
<evidence type="ECO:0000256" key="5">
    <source>
        <dbReference type="ARBA" id="ARBA00023136"/>
    </source>
</evidence>
<proteinExistence type="predicted"/>
<dbReference type="InterPro" id="IPR018461">
    <property type="entry name" value="Na/H_Antiport_NhaC-like_C"/>
</dbReference>
<dbReference type="RefSeq" id="WP_153661123.1">
    <property type="nucleotide sequence ID" value="NZ_JAAIKR010000001.1"/>
</dbReference>
<feature type="domain" description="Na+/H+ antiporter NhaC-like C-terminal" evidence="7">
    <location>
        <begin position="161"/>
        <end position="462"/>
    </location>
</feature>
<evidence type="ECO:0000256" key="2">
    <source>
        <dbReference type="ARBA" id="ARBA00022475"/>
    </source>
</evidence>
<feature type="transmembrane region" description="Helical" evidence="6">
    <location>
        <begin position="68"/>
        <end position="91"/>
    </location>
</feature>
<reference evidence="8 9" key="1">
    <citation type="submission" date="2020-02" db="EMBL/GenBank/DDBJ databases">
        <title>Shewanella WXL01 sp. nov., a marine bacterium isolated from green algae in Luhuitou Fringing Reef (Northern South China Sea).</title>
        <authorList>
            <person name="Wang X."/>
        </authorList>
    </citation>
    <scope>NUCLEOTIDE SEQUENCE [LARGE SCALE GENOMIC DNA]</scope>
    <source>
        <strain evidence="8 9">MCCC 1A01895</strain>
    </source>
</reference>
<evidence type="ECO:0000313" key="8">
    <source>
        <dbReference type="EMBL" id="MBR9726565.1"/>
    </source>
</evidence>